<evidence type="ECO:0000313" key="1">
    <source>
        <dbReference type="EMBL" id="PXY42667.1"/>
    </source>
</evidence>
<proteinExistence type="predicted"/>
<accession>A0A2V4BVK5</accession>
<gene>
    <name evidence="1" type="ORF">DMB65_01180</name>
</gene>
<dbReference type="Proteomes" id="UP000247903">
    <property type="component" value="Unassembled WGS sequence"/>
</dbReference>
<keyword evidence="2" id="KW-1185">Reference proteome</keyword>
<sequence>MVTCRVQGFKNVSSNIFGQRKETKNGREPFQRKFFCFRYNFQSKITNSRKKLSSKTNYTKVFILIRLIDILIKENLWKWT</sequence>
<organism evidence="1 2">
    <name type="scientific">Flavobacterium cheongpyeongense</name>
    <dbReference type="NCBI Taxonomy" id="2212651"/>
    <lineage>
        <taxon>Bacteria</taxon>
        <taxon>Pseudomonadati</taxon>
        <taxon>Bacteroidota</taxon>
        <taxon>Flavobacteriia</taxon>
        <taxon>Flavobacteriales</taxon>
        <taxon>Flavobacteriaceae</taxon>
        <taxon>Flavobacterium</taxon>
    </lineage>
</organism>
<reference evidence="1 2" key="1">
    <citation type="submission" date="2018-05" db="EMBL/GenBank/DDBJ databases">
        <title>Flavobacterium sp. strain IMCC34759, incomplete genome.</title>
        <authorList>
            <person name="Joung Y."/>
            <person name="Cho J."/>
        </authorList>
    </citation>
    <scope>NUCLEOTIDE SEQUENCE [LARGE SCALE GENOMIC DNA]</scope>
    <source>
        <strain evidence="1 2">IMCC34759</strain>
    </source>
</reference>
<dbReference type="AlphaFoldDB" id="A0A2V4BVK5"/>
<evidence type="ECO:0000313" key="2">
    <source>
        <dbReference type="Proteomes" id="UP000247903"/>
    </source>
</evidence>
<dbReference type="EMBL" id="QJHK01000001">
    <property type="protein sequence ID" value="PXY42667.1"/>
    <property type="molecule type" value="Genomic_DNA"/>
</dbReference>
<name>A0A2V4BVK5_9FLAO</name>
<comment type="caution">
    <text evidence="1">The sequence shown here is derived from an EMBL/GenBank/DDBJ whole genome shotgun (WGS) entry which is preliminary data.</text>
</comment>
<protein>
    <submittedName>
        <fullName evidence="1">Uncharacterized protein</fullName>
    </submittedName>
</protein>